<dbReference type="AlphaFoldDB" id="A0A1T3C5Z1"/>
<sequence length="67" mass="7530">MGKYGDGALACDKGDMKKSDEKLSKKKKLSAVLANQRSTDVDQDSEEHFEPKPMEDRSNMVQQEQVV</sequence>
<evidence type="ECO:0000256" key="1">
    <source>
        <dbReference type="SAM" id="MobiDB-lite"/>
    </source>
</evidence>
<accession>A0A1T3C5Z1</accession>
<name>A0A1T3C5Z1_9HYPO</name>
<evidence type="ECO:0000313" key="2">
    <source>
        <dbReference type="EMBL" id="OPB36497.1"/>
    </source>
</evidence>
<proteinExistence type="predicted"/>
<protein>
    <submittedName>
        <fullName evidence="2">Uncharacterized protein</fullName>
    </submittedName>
</protein>
<reference evidence="2 3" key="1">
    <citation type="submission" date="2016-04" db="EMBL/GenBank/DDBJ databases">
        <title>Multiple horizontal gene transfer events from other fungi enriched the ability of the initially mycotrophic fungus Trichoderma (Ascomycota) to feed on dead plant biomass.</title>
        <authorList>
            <person name="Atanasova L."/>
            <person name="Chenthamara K."/>
            <person name="Zhang J."/>
            <person name="Grujic M."/>
            <person name="Henrissat B."/>
            <person name="Kuo A."/>
            <person name="Aertz A."/>
            <person name="Salamov A."/>
            <person name="Lipzen A."/>
            <person name="Labutti K."/>
            <person name="Barry K."/>
            <person name="Miao Y."/>
            <person name="Rahimi M.J."/>
            <person name="Shen Q."/>
            <person name="Grigoriev I.V."/>
            <person name="Kubicek C.P."/>
            <person name="Druzhinina I.S."/>
        </authorList>
    </citation>
    <scope>NUCLEOTIDE SEQUENCE [LARGE SCALE GENOMIC DNA]</scope>
    <source>
        <strain evidence="2 3">NJAU 4742</strain>
    </source>
</reference>
<feature type="compositionally biased region" description="Basic and acidic residues" evidence="1">
    <location>
        <begin position="12"/>
        <end position="23"/>
    </location>
</feature>
<comment type="caution">
    <text evidence="2">The sequence shown here is derived from an EMBL/GenBank/DDBJ whole genome shotgun (WGS) entry which is preliminary data.</text>
</comment>
<feature type="compositionally biased region" description="Basic and acidic residues" evidence="1">
    <location>
        <begin position="46"/>
        <end position="58"/>
    </location>
</feature>
<dbReference type="EMBL" id="LVVK01000023">
    <property type="protein sequence ID" value="OPB36497.1"/>
    <property type="molecule type" value="Genomic_DNA"/>
</dbReference>
<dbReference type="Proteomes" id="UP000191004">
    <property type="component" value="Unassembled WGS sequence"/>
</dbReference>
<organism evidence="2 3">
    <name type="scientific">Trichoderma guizhouense</name>
    <dbReference type="NCBI Taxonomy" id="1491466"/>
    <lineage>
        <taxon>Eukaryota</taxon>
        <taxon>Fungi</taxon>
        <taxon>Dikarya</taxon>
        <taxon>Ascomycota</taxon>
        <taxon>Pezizomycotina</taxon>
        <taxon>Sordariomycetes</taxon>
        <taxon>Hypocreomycetidae</taxon>
        <taxon>Hypocreales</taxon>
        <taxon>Hypocreaceae</taxon>
        <taxon>Trichoderma</taxon>
    </lineage>
</organism>
<evidence type="ECO:0000313" key="3">
    <source>
        <dbReference type="Proteomes" id="UP000191004"/>
    </source>
</evidence>
<gene>
    <name evidence="2" type="ORF">A0O28_0055760</name>
</gene>
<feature type="region of interest" description="Disordered" evidence="1">
    <location>
        <begin position="1"/>
        <end position="67"/>
    </location>
</feature>
<keyword evidence="3" id="KW-1185">Reference proteome</keyword>